<protein>
    <submittedName>
        <fullName evidence="1">Uncharacterized protein</fullName>
    </submittedName>
</protein>
<dbReference type="Gene3D" id="2.130.10.10">
    <property type="entry name" value="YVTN repeat-like/Quinoprotein amine dehydrogenase"/>
    <property type="match status" value="1"/>
</dbReference>
<proteinExistence type="predicted"/>
<dbReference type="PANTHER" id="PTHR34512">
    <property type="entry name" value="CELL SURFACE PROTEIN"/>
    <property type="match status" value="1"/>
</dbReference>
<gene>
    <name evidence="1" type="ORF">METZ01_LOCUS326881</name>
</gene>
<reference evidence="1" key="1">
    <citation type="submission" date="2018-05" db="EMBL/GenBank/DDBJ databases">
        <authorList>
            <person name="Lanie J.A."/>
            <person name="Ng W.-L."/>
            <person name="Kazmierczak K.M."/>
            <person name="Andrzejewski T.M."/>
            <person name="Davidsen T.M."/>
            <person name="Wayne K.J."/>
            <person name="Tettelin H."/>
            <person name="Glass J.I."/>
            <person name="Rusch D."/>
            <person name="Podicherti R."/>
            <person name="Tsui H.-C.T."/>
            <person name="Winkler M.E."/>
        </authorList>
    </citation>
    <scope>NUCLEOTIDE SEQUENCE</scope>
</reference>
<dbReference type="AlphaFoldDB" id="A0A382PMF9"/>
<sequence>MKINIPIFLLASFATMTFAGDWPGWRGTDRTDVSTETGLLKEWPEGGPKQLWLSKEAGLGYSSFSVVDGRLFTMGAFEGKEKLLAFDAMTGEKLREIEVGDLLTNNWGNGPRSCPTVADGKVYALGGRGNLVCADPSDGKVKRSL</sequence>
<dbReference type="EMBL" id="UINC01108143">
    <property type="protein sequence ID" value="SVC74027.1"/>
    <property type="molecule type" value="Genomic_DNA"/>
</dbReference>
<name>A0A382PMF9_9ZZZZ</name>
<accession>A0A382PMF9</accession>
<dbReference type="PANTHER" id="PTHR34512:SF30">
    <property type="entry name" value="OUTER MEMBRANE PROTEIN ASSEMBLY FACTOR BAMB"/>
    <property type="match status" value="1"/>
</dbReference>
<dbReference type="SUPFAM" id="SSF50998">
    <property type="entry name" value="Quinoprotein alcohol dehydrogenase-like"/>
    <property type="match status" value="1"/>
</dbReference>
<dbReference type="InterPro" id="IPR011047">
    <property type="entry name" value="Quinoprotein_ADH-like_sf"/>
</dbReference>
<evidence type="ECO:0000313" key="1">
    <source>
        <dbReference type="EMBL" id="SVC74027.1"/>
    </source>
</evidence>
<dbReference type="InterPro" id="IPR015943">
    <property type="entry name" value="WD40/YVTN_repeat-like_dom_sf"/>
</dbReference>
<feature type="non-terminal residue" evidence="1">
    <location>
        <position position="145"/>
    </location>
</feature>
<organism evidence="1">
    <name type="scientific">marine metagenome</name>
    <dbReference type="NCBI Taxonomy" id="408172"/>
    <lineage>
        <taxon>unclassified sequences</taxon>
        <taxon>metagenomes</taxon>
        <taxon>ecological metagenomes</taxon>
    </lineage>
</organism>